<keyword evidence="3" id="KW-1185">Reference proteome</keyword>
<comment type="caution">
    <text evidence="2">The sequence shown here is derived from an EMBL/GenBank/DDBJ whole genome shotgun (WGS) entry which is preliminary data.</text>
</comment>
<evidence type="ECO:0000313" key="3">
    <source>
        <dbReference type="Proteomes" id="UP000474296"/>
    </source>
</evidence>
<dbReference type="PANTHER" id="PTHR46825">
    <property type="entry name" value="D-ALANYL-D-ALANINE-CARBOXYPEPTIDASE/ENDOPEPTIDASE AMPH"/>
    <property type="match status" value="1"/>
</dbReference>
<sequence>MKKIIIPLLLIVLVLGCSEDEPQIGVLLSDEKELLEFKFLKSANQIEVNSIGEIDNTGVLLFLPPGSDLTNLKPEFVISSKAKATVNGQEIISGQSTVDFQNGALIKVTAEDGSDKIWDINIIMDFPALDAAIASLMTQYETPGFQLAILKDEKLVYRKSYGESNVETGEKVTNSSRFRVASVSKPITQAAILKLAEDLSDFSLDDKVFGPGSILGNQYGTAPYTADKLDISVRHLMDHESGWTNTPNDPMFSDINLSQTQIIDDMVDNRALTTTPGSTYSYSNFGYSLLGRIIEELSGMTYENYINQNILAPSGVYNMEIAGNTIAERKSDEVYYYSQESTSAYDMNVRRMDAHGGWIANATDLAEFLTHIDRNSVVADIITTSSSNETYFGFFNWLHTGSLPGTASILNRLNDSFGYAIIGNSRTRPSDTILDGMQLAVETEINTRTLWPSYDLIDRSLPISSSNN</sequence>
<dbReference type="SUPFAM" id="SSF56601">
    <property type="entry name" value="beta-lactamase/transpeptidase-like"/>
    <property type="match status" value="1"/>
</dbReference>
<evidence type="ECO:0000259" key="1">
    <source>
        <dbReference type="Pfam" id="PF00144"/>
    </source>
</evidence>
<dbReference type="EMBL" id="JAABOQ010000001">
    <property type="protein sequence ID" value="NER15872.1"/>
    <property type="molecule type" value="Genomic_DNA"/>
</dbReference>
<dbReference type="RefSeq" id="WP_164029137.1">
    <property type="nucleotide sequence ID" value="NZ_JAABOQ010000001.1"/>
</dbReference>
<dbReference type="Gene3D" id="3.40.710.10">
    <property type="entry name" value="DD-peptidase/beta-lactamase superfamily"/>
    <property type="match status" value="1"/>
</dbReference>
<dbReference type="GO" id="GO:0016787">
    <property type="term" value="F:hydrolase activity"/>
    <property type="evidence" value="ECO:0007669"/>
    <property type="project" value="UniProtKB-KW"/>
</dbReference>
<dbReference type="PANTHER" id="PTHR46825:SF9">
    <property type="entry name" value="BETA-LACTAMASE-RELATED DOMAIN-CONTAINING PROTEIN"/>
    <property type="match status" value="1"/>
</dbReference>
<evidence type="ECO:0000313" key="2">
    <source>
        <dbReference type="EMBL" id="NER15872.1"/>
    </source>
</evidence>
<dbReference type="InterPro" id="IPR001466">
    <property type="entry name" value="Beta-lactam-related"/>
</dbReference>
<dbReference type="Proteomes" id="UP000474296">
    <property type="component" value="Unassembled WGS sequence"/>
</dbReference>
<reference evidence="2 3" key="1">
    <citation type="submission" date="2020-01" db="EMBL/GenBank/DDBJ databases">
        <title>Spongiivirga citrea KCTC 32990T.</title>
        <authorList>
            <person name="Wang G."/>
        </authorList>
    </citation>
    <scope>NUCLEOTIDE SEQUENCE [LARGE SCALE GENOMIC DNA]</scope>
    <source>
        <strain evidence="2 3">KCTC 32990</strain>
    </source>
</reference>
<protein>
    <submittedName>
        <fullName evidence="2">Serine hydrolase</fullName>
    </submittedName>
</protein>
<accession>A0A6M0CEM2</accession>
<dbReference type="Pfam" id="PF00144">
    <property type="entry name" value="Beta-lactamase"/>
    <property type="match status" value="1"/>
</dbReference>
<organism evidence="2 3">
    <name type="scientific">Spongiivirga citrea</name>
    <dbReference type="NCBI Taxonomy" id="1481457"/>
    <lineage>
        <taxon>Bacteria</taxon>
        <taxon>Pseudomonadati</taxon>
        <taxon>Bacteroidota</taxon>
        <taxon>Flavobacteriia</taxon>
        <taxon>Flavobacteriales</taxon>
        <taxon>Flavobacteriaceae</taxon>
        <taxon>Spongiivirga</taxon>
    </lineage>
</organism>
<feature type="domain" description="Beta-lactamase-related" evidence="1">
    <location>
        <begin position="129"/>
        <end position="383"/>
    </location>
</feature>
<dbReference type="Gene3D" id="2.60.40.2340">
    <property type="match status" value="1"/>
</dbReference>
<proteinExistence type="predicted"/>
<dbReference type="InterPro" id="IPR050491">
    <property type="entry name" value="AmpC-like"/>
</dbReference>
<dbReference type="PROSITE" id="PS51257">
    <property type="entry name" value="PROKAR_LIPOPROTEIN"/>
    <property type="match status" value="1"/>
</dbReference>
<dbReference type="AlphaFoldDB" id="A0A6M0CEM2"/>
<gene>
    <name evidence="2" type="ORF">GWK10_01555</name>
</gene>
<dbReference type="InterPro" id="IPR012338">
    <property type="entry name" value="Beta-lactam/transpept-like"/>
</dbReference>
<name>A0A6M0CEM2_9FLAO</name>
<keyword evidence="2" id="KW-0378">Hydrolase</keyword>